<organism evidence="5 6">
    <name type="scientific">Rhodocollybia butyracea</name>
    <dbReference type="NCBI Taxonomy" id="206335"/>
    <lineage>
        <taxon>Eukaryota</taxon>
        <taxon>Fungi</taxon>
        <taxon>Dikarya</taxon>
        <taxon>Basidiomycota</taxon>
        <taxon>Agaricomycotina</taxon>
        <taxon>Agaricomycetes</taxon>
        <taxon>Agaricomycetidae</taxon>
        <taxon>Agaricales</taxon>
        <taxon>Marasmiineae</taxon>
        <taxon>Omphalotaceae</taxon>
        <taxon>Rhodocollybia</taxon>
    </lineage>
</organism>
<keyword evidence="1" id="KW-0677">Repeat</keyword>
<dbReference type="InterPro" id="IPR000408">
    <property type="entry name" value="Reg_chr_condens"/>
</dbReference>
<feature type="region of interest" description="Disordered" evidence="3">
    <location>
        <begin position="1567"/>
        <end position="1651"/>
    </location>
</feature>
<evidence type="ECO:0000313" key="5">
    <source>
        <dbReference type="EMBL" id="KAF9078425.1"/>
    </source>
</evidence>
<evidence type="ECO:0000256" key="1">
    <source>
        <dbReference type="ARBA" id="ARBA00022737"/>
    </source>
</evidence>
<dbReference type="Gene3D" id="2.130.10.30">
    <property type="entry name" value="Regulator of chromosome condensation 1/beta-lactamase-inhibitor protein II"/>
    <property type="match status" value="2"/>
</dbReference>
<proteinExistence type="predicted"/>
<dbReference type="PROSITE" id="PS50097">
    <property type="entry name" value="BTB"/>
    <property type="match status" value="1"/>
</dbReference>
<gene>
    <name evidence="5" type="ORF">BDP27DRAFT_1309565</name>
</gene>
<evidence type="ECO:0000256" key="2">
    <source>
        <dbReference type="PROSITE-ProRule" id="PRU00235"/>
    </source>
</evidence>
<dbReference type="PROSITE" id="PS50012">
    <property type="entry name" value="RCC1_3"/>
    <property type="match status" value="3"/>
</dbReference>
<dbReference type="InterPro" id="IPR009091">
    <property type="entry name" value="RCC1/BLIP-II"/>
</dbReference>
<comment type="caution">
    <text evidence="5">The sequence shown here is derived from an EMBL/GenBank/DDBJ whole genome shotgun (WGS) entry which is preliminary data.</text>
</comment>
<dbReference type="Gene3D" id="1.25.40.20">
    <property type="entry name" value="Ankyrin repeat-containing domain"/>
    <property type="match status" value="1"/>
</dbReference>
<dbReference type="SUPFAM" id="SSF48403">
    <property type="entry name" value="Ankyrin repeat"/>
    <property type="match status" value="1"/>
</dbReference>
<feature type="compositionally biased region" description="Low complexity" evidence="3">
    <location>
        <begin position="1626"/>
        <end position="1636"/>
    </location>
</feature>
<feature type="compositionally biased region" description="Low complexity" evidence="3">
    <location>
        <begin position="513"/>
        <end position="536"/>
    </location>
</feature>
<evidence type="ECO:0000259" key="4">
    <source>
        <dbReference type="PROSITE" id="PS50097"/>
    </source>
</evidence>
<feature type="region of interest" description="Disordered" evidence="3">
    <location>
        <begin position="502"/>
        <end position="536"/>
    </location>
</feature>
<dbReference type="PANTHER" id="PTHR22872">
    <property type="entry name" value="BTK-BINDING PROTEIN-RELATED"/>
    <property type="match status" value="1"/>
</dbReference>
<feature type="region of interest" description="Disordered" evidence="3">
    <location>
        <begin position="1238"/>
        <end position="1258"/>
    </location>
</feature>
<feature type="compositionally biased region" description="Pro residues" evidence="3">
    <location>
        <begin position="1389"/>
        <end position="1399"/>
    </location>
</feature>
<evidence type="ECO:0000313" key="6">
    <source>
        <dbReference type="Proteomes" id="UP000772434"/>
    </source>
</evidence>
<feature type="compositionally biased region" description="Polar residues" evidence="3">
    <location>
        <begin position="1464"/>
        <end position="1487"/>
    </location>
</feature>
<reference evidence="5" key="1">
    <citation type="submission" date="2020-11" db="EMBL/GenBank/DDBJ databases">
        <authorList>
            <consortium name="DOE Joint Genome Institute"/>
            <person name="Ahrendt S."/>
            <person name="Riley R."/>
            <person name="Andreopoulos W."/>
            <person name="Labutti K."/>
            <person name="Pangilinan J."/>
            <person name="Ruiz-Duenas F.J."/>
            <person name="Barrasa J.M."/>
            <person name="Sanchez-Garcia M."/>
            <person name="Camarero S."/>
            <person name="Miyauchi S."/>
            <person name="Serrano A."/>
            <person name="Linde D."/>
            <person name="Babiker R."/>
            <person name="Drula E."/>
            <person name="Ayuso-Fernandez I."/>
            <person name="Pacheco R."/>
            <person name="Padilla G."/>
            <person name="Ferreira P."/>
            <person name="Barriuso J."/>
            <person name="Kellner H."/>
            <person name="Castanera R."/>
            <person name="Alfaro M."/>
            <person name="Ramirez L."/>
            <person name="Pisabarro A.G."/>
            <person name="Kuo A."/>
            <person name="Tritt A."/>
            <person name="Lipzen A."/>
            <person name="He G."/>
            <person name="Yan M."/>
            <person name="Ng V."/>
            <person name="Cullen D."/>
            <person name="Martin F."/>
            <person name="Rosso M.-N."/>
            <person name="Henrissat B."/>
            <person name="Hibbett D."/>
            <person name="Martinez A.T."/>
            <person name="Grigoriev I.V."/>
        </authorList>
    </citation>
    <scope>NUCLEOTIDE SEQUENCE</scope>
    <source>
        <strain evidence="5">AH 40177</strain>
    </source>
</reference>
<feature type="domain" description="BTB" evidence="4">
    <location>
        <begin position="1018"/>
        <end position="1082"/>
    </location>
</feature>
<keyword evidence="6" id="KW-1185">Reference proteome</keyword>
<feature type="compositionally biased region" description="Polar residues" evidence="3">
    <location>
        <begin position="1372"/>
        <end position="1384"/>
    </location>
</feature>
<dbReference type="OrthoDB" id="1893551at2759"/>
<dbReference type="SMART" id="SM00248">
    <property type="entry name" value="ANK"/>
    <property type="match status" value="2"/>
</dbReference>
<dbReference type="Pfam" id="PF00415">
    <property type="entry name" value="RCC1"/>
    <property type="match status" value="2"/>
</dbReference>
<feature type="compositionally biased region" description="Low complexity" evidence="3">
    <location>
        <begin position="31"/>
        <end position="42"/>
    </location>
</feature>
<name>A0A9P5QB16_9AGAR</name>
<protein>
    <recommendedName>
        <fullName evidence="4">BTB domain-containing protein</fullName>
    </recommendedName>
</protein>
<dbReference type="Pfam" id="PF12796">
    <property type="entry name" value="Ank_2"/>
    <property type="match status" value="1"/>
</dbReference>
<dbReference type="EMBL" id="JADNRY010000001">
    <property type="protein sequence ID" value="KAF9078425.1"/>
    <property type="molecule type" value="Genomic_DNA"/>
</dbReference>
<dbReference type="InterPro" id="IPR002110">
    <property type="entry name" value="Ankyrin_rpt"/>
</dbReference>
<feature type="compositionally biased region" description="Low complexity" evidence="3">
    <location>
        <begin position="1444"/>
        <end position="1460"/>
    </location>
</feature>
<evidence type="ECO:0000256" key="3">
    <source>
        <dbReference type="SAM" id="MobiDB-lite"/>
    </source>
</evidence>
<dbReference type="InterPro" id="IPR036770">
    <property type="entry name" value="Ankyrin_rpt-contain_sf"/>
</dbReference>
<dbReference type="Proteomes" id="UP000772434">
    <property type="component" value="Unassembled WGS sequence"/>
</dbReference>
<feature type="region of interest" description="Disordered" evidence="3">
    <location>
        <begin position="31"/>
        <end position="54"/>
    </location>
</feature>
<dbReference type="PRINTS" id="PR00633">
    <property type="entry name" value="RCCNDNSATION"/>
</dbReference>
<feature type="repeat" description="RCC1" evidence="2">
    <location>
        <begin position="396"/>
        <end position="449"/>
    </location>
</feature>
<dbReference type="InterPro" id="IPR011333">
    <property type="entry name" value="SKP1/BTB/POZ_sf"/>
</dbReference>
<feature type="region of interest" description="Disordered" evidence="3">
    <location>
        <begin position="1342"/>
        <end position="1494"/>
    </location>
</feature>
<dbReference type="InterPro" id="IPR000210">
    <property type="entry name" value="BTB/POZ_dom"/>
</dbReference>
<feature type="repeat" description="RCC1" evidence="2">
    <location>
        <begin position="239"/>
        <end position="303"/>
    </location>
</feature>
<dbReference type="InterPro" id="IPR051625">
    <property type="entry name" value="Signaling_Regulatory_Domain"/>
</dbReference>
<feature type="repeat" description="RCC1" evidence="2">
    <location>
        <begin position="171"/>
        <end position="238"/>
    </location>
</feature>
<accession>A0A9P5QB16</accession>
<feature type="region of interest" description="Disordered" evidence="3">
    <location>
        <begin position="1306"/>
        <end position="1325"/>
    </location>
</feature>
<feature type="compositionally biased region" description="Polar residues" evidence="3">
    <location>
        <begin position="1403"/>
        <end position="1415"/>
    </location>
</feature>
<dbReference type="Gene3D" id="3.30.710.10">
    <property type="entry name" value="Potassium Channel Kv1.1, Chain A"/>
    <property type="match status" value="2"/>
</dbReference>
<dbReference type="Pfam" id="PF13540">
    <property type="entry name" value="RCC1_2"/>
    <property type="match status" value="1"/>
</dbReference>
<sequence>MSGFGTLLHAQFHFRNQQAFQRLLTSNSSASGAGDASHSGGSPRSFKSKQDREIDVNCRDSSGRSVLHLASASIDASSVEYVRLLLKHPGINVNLQDWESQWTALHRAMYVGNIGVVLLLLQHPDTDATLKDLEGYTAFDLYNSTVEGTKPEHSLIPATSTLSAIQTASRAELFTWGTNRNASLGHGDSSDRTFPDQVSVPRPVILNPQNVSVEERFSRIGVRQVRMGKLHTAVISDTGSTFLCGFGSGGRLGITQHTQYALRPLSWTGAPQSQSIPSKASSAQLKVASVALGQDHTIAVTENGEVYTWGLNRFSQLGYNPDDGSAAAQVFSLDDSFEFIPQSSVNSNAAFSSNGEQIQLMPRRVYGPLKKEFVLGVAASKGASACWARSDGSDGGNVYTWGLNNGQLGYNRTSIGPQIQVLPRKVTKITRPVVQIALGESAMACLVSGVGSIGGGWKGEVLVVWGDQVGRVSFPTVSFPSPITPYRPPQFNNKSARITKIVCSDDSPPPFSPSSLSSPSVTTSTPGASGSSHTSASNLAAMLKSQSASSTTSHQNHISFACVSEGGEVFVFAVPGAPPIGSLGPNADGDLHTEAGSNLALAKIIKPQRVWALRRGIVGAVRDVAIGVEGSLIVCTDSGHVYVRTRATTSDSTIGKSLSSGAKSQKFFRIPHLQRVVGVCASSTGAFGALRVDAKVKPIIRPVVDKALTKRGGRELQKAVDALKGWDLVHDMKAIAPWTWKKSVDSPLDRELLEDSRDVTMSSFISSDAHVAHDTDKHDEDADEDNSEIDIRKDIELIWDFCALINKQGNDPSSTWGTKLPYGADIMVSVHSATALPSSKKARNKLRSSSLSPLFSFPLHSVILSARSSAMSTALLSSSESILELKGDRSPASSGISVSSYDTIPRNITFTDFHPLTALILMHYIYTDELVCIWDRRVCAGFSFQSSSSPIKITPILGTQIKTELQMLAKILVLPSMLNAMDSIVKRPVAETLQKDLNSMWHFNNSGITLPSSSMLTPDIVLLLDGGREILAFATILRARSVYFEDFFSEEEWTRERITDSKLKVDLRHMPMDVMVFVMKWLCCGQTEGLFGSLDFAQTTDAVLEFFFEVIAVANELLLFPLVFLTSQFILKFLTIHNACYILSEATHYHAYELLSSVEGYISENLETFLETYMLDALSPSVVKHLSSFIRSRQAEKAPVVRSNRLVDYAIGKWQEWVEGEDIPTVFISNLMKQRERKLSQTLKHSSPPPSHLAGSSFGAPVEHSKVVQGSNSIIKPRAAVSPVLKPQTTIRESDDIFDMDEMEIGPSSINPPSPGGVPAWKGSSAPRVDMRSVIAEAAMASGSQSQIYTVPQARGSPNDGTPFNSVRLRHTGSSQTRLSTVFDFSSRPPSPSPAPRPSGSPWKTSTTPGQSLTAAGNFPVLGSSPAPLPKSKDLPLSSTTRMSPQASGSSSSIGPTFGPVFSPSRQPVVKSQQTVPRRVSSSNVKSTPKAWVSAPVHEPQLPTLSDNSGKGISFVAIQQLQLEQGTSAIHDKRSLLEIQQEEQAKREEEDFLKWWEAEEERVRLETEAVGNIRSGGGDRQQVGSKNQQKKSQKGKGVGIPKTSKNTDDNTGPAVLLDSSRPNPPRSGGRSSSGYKRGTRGNKGAPPASAS</sequence>
<dbReference type="SUPFAM" id="SSF50985">
    <property type="entry name" value="RCC1/BLIP-II"/>
    <property type="match status" value="1"/>
</dbReference>
<dbReference type="PANTHER" id="PTHR22872:SF2">
    <property type="entry name" value="INHIBITOR OF BRUTON TYROSINE KINASE"/>
    <property type="match status" value="1"/>
</dbReference>